<dbReference type="PROSITE" id="PS51886">
    <property type="entry name" value="TLDC"/>
    <property type="match status" value="1"/>
</dbReference>
<dbReference type="InterPro" id="IPR000210">
    <property type="entry name" value="BTB/POZ_dom"/>
</dbReference>
<dbReference type="CDD" id="cd18186">
    <property type="entry name" value="BTB_POZ_ZBTB_KLHL-like"/>
    <property type="match status" value="1"/>
</dbReference>
<evidence type="ECO:0000259" key="2">
    <source>
        <dbReference type="PROSITE" id="PS51886"/>
    </source>
</evidence>
<dbReference type="Gene3D" id="3.30.710.10">
    <property type="entry name" value="Potassium Channel Kv1.1, Chain A"/>
    <property type="match status" value="1"/>
</dbReference>
<evidence type="ECO:0000259" key="1">
    <source>
        <dbReference type="PROSITE" id="PS50097"/>
    </source>
</evidence>
<reference evidence="3 4" key="1">
    <citation type="submission" date="2018-06" db="EMBL/GenBank/DDBJ databases">
        <title>Comparative genomics reveals the genomic features of Rhizophagus irregularis, R. cerebriforme, R. diaphanum and Gigaspora rosea, and their symbiotic lifestyle signature.</title>
        <authorList>
            <person name="Morin E."/>
            <person name="San Clemente H."/>
            <person name="Chen E.C.H."/>
            <person name="De La Providencia I."/>
            <person name="Hainaut M."/>
            <person name="Kuo A."/>
            <person name="Kohler A."/>
            <person name="Murat C."/>
            <person name="Tang N."/>
            <person name="Roy S."/>
            <person name="Loubradou J."/>
            <person name="Henrissat B."/>
            <person name="Grigoriev I.V."/>
            <person name="Corradi N."/>
            <person name="Roux C."/>
            <person name="Martin F.M."/>
        </authorList>
    </citation>
    <scope>NUCLEOTIDE SEQUENCE [LARGE SCALE GENOMIC DNA]</scope>
    <source>
        <strain evidence="3 4">DAOM 227022</strain>
    </source>
</reference>
<keyword evidence="4" id="KW-1185">Reference proteome</keyword>
<feature type="domain" description="TLDc" evidence="2">
    <location>
        <begin position="65"/>
        <end position="212"/>
    </location>
</feature>
<dbReference type="OrthoDB" id="2324840at2759"/>
<proteinExistence type="predicted"/>
<dbReference type="Proteomes" id="UP000265703">
    <property type="component" value="Unassembled WGS sequence"/>
</dbReference>
<dbReference type="Pfam" id="PF00651">
    <property type="entry name" value="BTB"/>
    <property type="match status" value="1"/>
</dbReference>
<dbReference type="SUPFAM" id="SSF54695">
    <property type="entry name" value="POZ domain"/>
    <property type="match status" value="1"/>
</dbReference>
<protein>
    <recommendedName>
        <fullName evidence="5">BTB domain-containing protein</fullName>
    </recommendedName>
</protein>
<accession>A0A397TU67</accession>
<feature type="domain" description="BTB" evidence="1">
    <location>
        <begin position="30"/>
        <end position="95"/>
    </location>
</feature>
<dbReference type="EMBL" id="QKYT01000012">
    <property type="protein sequence ID" value="RIA98681.1"/>
    <property type="molecule type" value="Genomic_DNA"/>
</dbReference>
<evidence type="ECO:0000313" key="3">
    <source>
        <dbReference type="EMBL" id="RIA98681.1"/>
    </source>
</evidence>
<organism evidence="3 4">
    <name type="scientific">Glomus cerebriforme</name>
    <dbReference type="NCBI Taxonomy" id="658196"/>
    <lineage>
        <taxon>Eukaryota</taxon>
        <taxon>Fungi</taxon>
        <taxon>Fungi incertae sedis</taxon>
        <taxon>Mucoromycota</taxon>
        <taxon>Glomeromycotina</taxon>
        <taxon>Glomeromycetes</taxon>
        <taxon>Glomerales</taxon>
        <taxon>Glomeraceae</taxon>
        <taxon>Glomus</taxon>
    </lineage>
</organism>
<dbReference type="InterPro" id="IPR011333">
    <property type="entry name" value="SKP1/BTB/POZ_sf"/>
</dbReference>
<comment type="caution">
    <text evidence="3">The sequence shown here is derived from an EMBL/GenBank/DDBJ whole genome shotgun (WGS) entry which is preliminary data.</text>
</comment>
<evidence type="ECO:0000313" key="4">
    <source>
        <dbReference type="Proteomes" id="UP000265703"/>
    </source>
</evidence>
<sequence length="216" mass="25005">MPPILTESKYKFWPDVINDLKRLLETDENYDVIVYVGEEPNVREFHVHSLILGCRSQYFLNLFSKNINERKDECFIFKIPNISSYTFNQILRLLFRSSRDGIYGKSFHEKCDNKGPTIIIAKIKETKKLIGGYNPLGWEDDIGSRKIGRIIKPNDAIRCFKGWGPIFGDLNGDSNDLVMTSLGHWSSSSGSYEDVGIPNQFKVEEWEVFQIKKRKV</sequence>
<gene>
    <name evidence="3" type="ORF">C1645_731420</name>
</gene>
<evidence type="ECO:0008006" key="5">
    <source>
        <dbReference type="Google" id="ProtNLM"/>
    </source>
</evidence>
<dbReference type="InterPro" id="IPR006571">
    <property type="entry name" value="TLDc_dom"/>
</dbReference>
<dbReference type="PROSITE" id="PS50097">
    <property type="entry name" value="BTB"/>
    <property type="match status" value="1"/>
</dbReference>
<dbReference type="AlphaFoldDB" id="A0A397TU67"/>
<name>A0A397TU67_9GLOM</name>